<name>A0A514LM63_9BACI</name>
<dbReference type="KEGG" id="sale:EPH95_18365"/>
<dbReference type="Pfam" id="PF01177">
    <property type="entry name" value="Asp_Glu_race"/>
    <property type="match status" value="1"/>
</dbReference>
<gene>
    <name evidence="1" type="ORF">EPH95_18365</name>
</gene>
<reference evidence="2" key="1">
    <citation type="submission" date="2019-01" db="EMBL/GenBank/DDBJ databases">
        <title>Genomic analysis of Salicibibacter sp. NKC3-5.</title>
        <authorList>
            <person name="Oh Y.J."/>
        </authorList>
    </citation>
    <scope>NUCLEOTIDE SEQUENCE [LARGE SCALE GENOMIC DNA]</scope>
    <source>
        <strain evidence="2">NKC3-5</strain>
    </source>
</reference>
<accession>A0A514LM63</accession>
<dbReference type="NCBIfam" id="NF005679">
    <property type="entry name" value="PRK07475.1"/>
    <property type="match status" value="1"/>
</dbReference>
<sequence>MIGILMLDTTFPRPKGDIGNPETFSFPVIYKVVKEATASRVMNKTGDDALIDPFVKAAKELESDGAKAITTSCGFLAIFQKEIQKELTVPFFSSSLLQIPFANLVTGGTVGVITAVRSSLTNQHLKGVDAHHSPVVIEGMDDMPAFTSAIVEQTKNLHKIAVTKEMTQVTLRLLQNHPEVKAIVLECTNMPPYLNAMQTVTELPIFDPNTLMAYMFNAIN</sequence>
<dbReference type="InterPro" id="IPR015942">
    <property type="entry name" value="Asp/Glu/hydantoin_racemase"/>
</dbReference>
<dbReference type="EMBL" id="CP035485">
    <property type="protein sequence ID" value="QDI92893.1"/>
    <property type="molecule type" value="Genomic_DNA"/>
</dbReference>
<dbReference type="AlphaFoldDB" id="A0A514LM63"/>
<proteinExistence type="predicted"/>
<evidence type="ECO:0000313" key="2">
    <source>
        <dbReference type="Proteomes" id="UP000319756"/>
    </source>
</evidence>
<evidence type="ECO:0000313" key="1">
    <source>
        <dbReference type="EMBL" id="QDI92893.1"/>
    </source>
</evidence>
<dbReference type="OrthoDB" id="1676875at2"/>
<dbReference type="InterPro" id="IPR001920">
    <property type="entry name" value="Asp/Glu_race"/>
</dbReference>
<dbReference type="Gene3D" id="3.40.50.1860">
    <property type="match status" value="2"/>
</dbReference>
<dbReference type="Proteomes" id="UP000319756">
    <property type="component" value="Chromosome"/>
</dbReference>
<dbReference type="GO" id="GO:0047661">
    <property type="term" value="F:amino-acid racemase activity"/>
    <property type="evidence" value="ECO:0007669"/>
    <property type="project" value="InterPro"/>
</dbReference>
<organism evidence="1 2">
    <name type="scientific">Salicibibacter halophilus</name>
    <dbReference type="NCBI Taxonomy" id="2502791"/>
    <lineage>
        <taxon>Bacteria</taxon>
        <taxon>Bacillati</taxon>
        <taxon>Bacillota</taxon>
        <taxon>Bacilli</taxon>
        <taxon>Bacillales</taxon>
        <taxon>Bacillaceae</taxon>
        <taxon>Salicibibacter</taxon>
    </lineage>
</organism>
<protein>
    <submittedName>
        <fullName evidence="1">Aspartate/glutamate racemase family protein</fullName>
    </submittedName>
</protein>
<keyword evidence="2" id="KW-1185">Reference proteome</keyword>